<dbReference type="PROSITE" id="PS51257">
    <property type="entry name" value="PROKAR_LIPOPROTEIN"/>
    <property type="match status" value="1"/>
</dbReference>
<evidence type="ECO:0000313" key="3">
    <source>
        <dbReference type="Proteomes" id="UP001226762"/>
    </source>
</evidence>
<protein>
    <submittedName>
        <fullName evidence="2">YjbF family lipoprotein</fullName>
    </submittedName>
</protein>
<keyword evidence="2" id="KW-0449">Lipoprotein</keyword>
<comment type="caution">
    <text evidence="2">The sequence shown here is derived from an EMBL/GenBank/DDBJ whole genome shotgun (WGS) entry which is preliminary data.</text>
</comment>
<dbReference type="Proteomes" id="UP001226762">
    <property type="component" value="Unassembled WGS sequence"/>
</dbReference>
<dbReference type="Gene3D" id="2.40.360.10">
    <property type="entry name" value="YmcC-like"/>
    <property type="match status" value="1"/>
</dbReference>
<dbReference type="SUPFAM" id="SSF159270">
    <property type="entry name" value="YmcC-like"/>
    <property type="match status" value="1"/>
</dbReference>
<dbReference type="InterPro" id="IPR023373">
    <property type="entry name" value="YmcC_sf"/>
</dbReference>
<reference evidence="2" key="2">
    <citation type="submission" date="2023-02" db="EMBL/GenBank/DDBJ databases">
        <title>'Rhodoalgimonas zhirmunskyi' gen. nov., isolated from a red alga.</title>
        <authorList>
            <person name="Nedashkovskaya O.I."/>
            <person name="Otstavnykh N.Y."/>
            <person name="Bystritskaya E.P."/>
            <person name="Balabanova L.A."/>
            <person name="Isaeva M.P."/>
        </authorList>
    </citation>
    <scope>NUCLEOTIDE SEQUENCE</scope>
    <source>
        <strain evidence="2">KCTC 52189</strain>
    </source>
</reference>
<dbReference type="AlphaFoldDB" id="A0AAE3WF29"/>
<accession>A0AAE3WF29</accession>
<evidence type="ECO:0000256" key="1">
    <source>
        <dbReference type="SAM" id="SignalP"/>
    </source>
</evidence>
<dbReference type="RefSeq" id="WP_306735820.1">
    <property type="nucleotide sequence ID" value="NZ_JANHAX010000003.1"/>
</dbReference>
<dbReference type="EMBL" id="JANHAX010000003">
    <property type="protein sequence ID" value="MDQ2090542.1"/>
    <property type="molecule type" value="Genomic_DNA"/>
</dbReference>
<dbReference type="InterPro" id="IPR021308">
    <property type="entry name" value="GfcB"/>
</dbReference>
<keyword evidence="3" id="KW-1185">Reference proteome</keyword>
<sequence>MTVLRKIARLAALAAVAALAGCGNETDQGLVYKSVLQGLSQNSGQTMSAMAPEQTAAAVQASLAQTDLPLALAVVEKRQATAILANIETNGAYRTWGTSDRRTVTTAQGLVTATRGLGNDIMSSSVSQVAALVTGRKAGTGRRVMRYLDGENHTVEIASDCRIARGGQKRVSSGTIQNVLVTEMSEICSMSGGKSFSNSYLVDGRGRVLASRQWLGEANGYIALQLLR</sequence>
<evidence type="ECO:0000313" key="2">
    <source>
        <dbReference type="EMBL" id="MDQ2090542.1"/>
    </source>
</evidence>
<feature type="signal peptide" evidence="1">
    <location>
        <begin position="1"/>
        <end position="20"/>
    </location>
</feature>
<organism evidence="2 3">
    <name type="scientific">Marimonas arenosa</name>
    <dbReference type="NCBI Taxonomy" id="1795305"/>
    <lineage>
        <taxon>Bacteria</taxon>
        <taxon>Pseudomonadati</taxon>
        <taxon>Pseudomonadota</taxon>
        <taxon>Alphaproteobacteria</taxon>
        <taxon>Rhodobacterales</taxon>
        <taxon>Paracoccaceae</taxon>
        <taxon>Marimonas</taxon>
    </lineage>
</organism>
<proteinExistence type="predicted"/>
<gene>
    <name evidence="2" type="ORF">NO357_11585</name>
</gene>
<feature type="chain" id="PRO_5041998284" evidence="1">
    <location>
        <begin position="21"/>
        <end position="228"/>
    </location>
</feature>
<dbReference type="Pfam" id="PF11102">
    <property type="entry name" value="YjbF"/>
    <property type="match status" value="1"/>
</dbReference>
<reference evidence="2" key="1">
    <citation type="submission" date="2022-07" db="EMBL/GenBank/DDBJ databases">
        <authorList>
            <person name="Otstavnykh N."/>
            <person name="Isaeva M."/>
            <person name="Bystritskaya E."/>
        </authorList>
    </citation>
    <scope>NUCLEOTIDE SEQUENCE</scope>
    <source>
        <strain evidence="2">KCTC 52189</strain>
    </source>
</reference>
<keyword evidence="1" id="KW-0732">Signal</keyword>
<name>A0AAE3WF29_9RHOB</name>